<protein>
    <submittedName>
        <fullName evidence="3">Uncharacterized protein</fullName>
    </submittedName>
</protein>
<feature type="region of interest" description="Disordered" evidence="2">
    <location>
        <begin position="440"/>
        <end position="464"/>
    </location>
</feature>
<proteinExistence type="predicted"/>
<dbReference type="InterPro" id="IPR019734">
    <property type="entry name" value="TPR_rpt"/>
</dbReference>
<evidence type="ECO:0000256" key="2">
    <source>
        <dbReference type="SAM" id="MobiDB-lite"/>
    </source>
</evidence>
<accession>A0A8T2K094</accession>
<dbReference type="PANTHER" id="PTHR47050">
    <property type="entry name" value="TETRATRICOPEPTIDE REPEAT PROTEIN 24"/>
    <property type="match status" value="1"/>
</dbReference>
<dbReference type="Proteomes" id="UP000812440">
    <property type="component" value="Chromosome 8_10"/>
</dbReference>
<keyword evidence="4" id="KW-1185">Reference proteome</keyword>
<dbReference type="Pfam" id="PF13174">
    <property type="entry name" value="TPR_6"/>
    <property type="match status" value="1"/>
</dbReference>
<dbReference type="SMART" id="SM00028">
    <property type="entry name" value="TPR"/>
    <property type="match status" value="7"/>
</dbReference>
<dbReference type="InterPro" id="IPR024812">
    <property type="entry name" value="TPR_24"/>
</dbReference>
<organism evidence="3 4">
    <name type="scientific">Hymenochirus boettgeri</name>
    <name type="common">Congo dwarf clawed frog</name>
    <dbReference type="NCBI Taxonomy" id="247094"/>
    <lineage>
        <taxon>Eukaryota</taxon>
        <taxon>Metazoa</taxon>
        <taxon>Chordata</taxon>
        <taxon>Craniata</taxon>
        <taxon>Vertebrata</taxon>
        <taxon>Euteleostomi</taxon>
        <taxon>Amphibia</taxon>
        <taxon>Batrachia</taxon>
        <taxon>Anura</taxon>
        <taxon>Pipoidea</taxon>
        <taxon>Pipidae</taxon>
        <taxon>Pipinae</taxon>
        <taxon>Hymenochirus</taxon>
    </lineage>
</organism>
<keyword evidence="1" id="KW-0802">TPR repeat</keyword>
<dbReference type="InterPro" id="IPR011990">
    <property type="entry name" value="TPR-like_helical_dom_sf"/>
</dbReference>
<dbReference type="AlphaFoldDB" id="A0A8T2K094"/>
<reference evidence="3" key="1">
    <citation type="thesis" date="2020" institute="ProQuest LLC" country="789 East Eisenhower Parkway, Ann Arbor, MI, USA">
        <title>Comparative Genomics and Chromosome Evolution.</title>
        <authorList>
            <person name="Mudd A.B."/>
        </authorList>
    </citation>
    <scope>NUCLEOTIDE SEQUENCE</scope>
    <source>
        <strain evidence="3">Female2</strain>
        <tissue evidence="3">Blood</tissue>
    </source>
</reference>
<name>A0A8T2K094_9PIPI</name>
<dbReference type="Pfam" id="PF13424">
    <property type="entry name" value="TPR_12"/>
    <property type="match status" value="2"/>
</dbReference>
<evidence type="ECO:0000256" key="1">
    <source>
        <dbReference type="PROSITE-ProRule" id="PRU00339"/>
    </source>
</evidence>
<dbReference type="Gene3D" id="1.25.40.10">
    <property type="entry name" value="Tetratricopeptide repeat domain"/>
    <property type="match status" value="3"/>
</dbReference>
<dbReference type="EMBL" id="JAACNH010000003">
    <property type="protein sequence ID" value="KAG8450022.1"/>
    <property type="molecule type" value="Genomic_DNA"/>
</dbReference>
<feature type="region of interest" description="Disordered" evidence="2">
    <location>
        <begin position="1"/>
        <end position="53"/>
    </location>
</feature>
<dbReference type="PANTHER" id="PTHR47050:SF2">
    <property type="entry name" value="TETRATRICOPEPTIDE REPEAT PROTEIN 24"/>
    <property type="match status" value="1"/>
</dbReference>
<evidence type="ECO:0000313" key="3">
    <source>
        <dbReference type="EMBL" id="KAG8450022.1"/>
    </source>
</evidence>
<feature type="region of interest" description="Disordered" evidence="2">
    <location>
        <begin position="495"/>
        <end position="571"/>
    </location>
</feature>
<comment type="caution">
    <text evidence="3">The sequence shown here is derived from an EMBL/GenBank/DDBJ whole genome shotgun (WGS) entry which is preliminary data.</text>
</comment>
<feature type="compositionally biased region" description="Basic residues" evidence="2">
    <location>
        <begin position="22"/>
        <end position="31"/>
    </location>
</feature>
<dbReference type="SUPFAM" id="SSF48452">
    <property type="entry name" value="TPR-like"/>
    <property type="match status" value="2"/>
</dbReference>
<sequence>MASGESQSEETNPEVSGSKKPCAVKKKKEKTKIKESSVSTVNGNSKENEKKQAEIEDLTKGGHKALLSGNFQIALSCFKRAFLLSLDTEIKTVQRACAFNLGAAYVETGKPDKGLEFLLKSQPKAGEREDYTGDLYFNLGTAYEGLKDFPKAMENFRKAAKLYKPSQLGNEGDAHMKMAYCYLGMKDKVRAAQCFQEAGDYYMEAQKMDMAATALNEAASFMLQSQSYDSSHVLQVLNEARLLSEHIAKKDLLAKLHNDIGLSYAQLNVFSIAIECFEQALVFCQGNGGDRRKEAVVLQNLGAAHNTMEQFELGLEFHRNAAALHGSLGNRRAQGQCFGNLAYALSQLDDHEEAGENYLHAFQAFMDSDDVHGQWQACEGLGAAKFRLGNPEKAVHYYKQALSLLSKAKEFSHTAQERIVNKLTDALQYKLHMNSHLSHGGGLNPAAPLKPFPGKLHSTGQVRFSPDVNGFENLPQAVPTDLRRVQEPLVIKALPIEPCGASDDLEEPEMERPGGEEEEEDNENENDQGQMNEQSKSEEAVEEEDSSDTLTVVTNDYSEDGEEPDSAGITQQTIYSHVNRYDSRGHHFAAIYAACQEEDYR</sequence>
<dbReference type="OrthoDB" id="9991614at2759"/>
<evidence type="ECO:0000313" key="4">
    <source>
        <dbReference type="Proteomes" id="UP000812440"/>
    </source>
</evidence>
<dbReference type="PROSITE" id="PS50005">
    <property type="entry name" value="TPR"/>
    <property type="match status" value="1"/>
</dbReference>
<feature type="repeat" description="TPR" evidence="1">
    <location>
        <begin position="133"/>
        <end position="166"/>
    </location>
</feature>
<gene>
    <name evidence="3" type="ORF">GDO86_016635</name>
</gene>
<feature type="compositionally biased region" description="Polar residues" evidence="2">
    <location>
        <begin position="36"/>
        <end position="45"/>
    </location>
</feature>
<feature type="compositionally biased region" description="Acidic residues" evidence="2">
    <location>
        <begin position="516"/>
        <end position="526"/>
    </location>
</feature>